<feature type="transmembrane region" description="Helical" evidence="1">
    <location>
        <begin position="226"/>
        <end position="255"/>
    </location>
</feature>
<feature type="transmembrane region" description="Helical" evidence="1">
    <location>
        <begin position="415"/>
        <end position="434"/>
    </location>
</feature>
<feature type="transmembrane region" description="Helical" evidence="1">
    <location>
        <begin position="198"/>
        <end position="214"/>
    </location>
</feature>
<feature type="transmembrane region" description="Helical" evidence="1">
    <location>
        <begin position="68"/>
        <end position="90"/>
    </location>
</feature>
<evidence type="ECO:0000256" key="1">
    <source>
        <dbReference type="SAM" id="Phobius"/>
    </source>
</evidence>
<sequence length="503" mass="57007">MVGKKIFQGGHYLLLGLFSLLILGSLIAAVRSSNLLLTMTTAKIFLVPLGIGLVLIGGYFFKKTAYRYQLLISLLFFVLAVLFQVSLVYATHPPVGFDVMHFYNYIHNHNPGENAYYSMYPNNLFSLIIFNAFFKLAGTAHYWLKADLLNTLMVDLALVINCVTVLSYQKKYLLKAVWTQILLMFIFPMIIIPYTDTLVMPFAAGMILCLAVINKTDKLTVKLGATLLLGFLTIVGYFIKPTAIILIIAFVLWTIFSLFNEFNFKKIIPVVILFLTMGGSYLVISHQVKHQTLLKIDQSRAFPAIHYVDMGMYGTGGFSAKLYQENHDAKTKQERIDISKANIKMTLKKRGFLGYLKFLMVKQGLNTADGTFGWLKEGQFILANSKDTYTLVSAQVKPNIFKEYLYPDGKYLHDFYFVAQLVWCLALLFLLLGYDKTDLFLDTLRLGVIGGMIFLLLFEGGRSRYLIQFLPTILVLLSLTFESSLNRLRLVKAALMNRQDTTA</sequence>
<keyword evidence="1" id="KW-0472">Membrane</keyword>
<evidence type="ECO:0000313" key="3">
    <source>
        <dbReference type="Proteomes" id="UP000182089"/>
    </source>
</evidence>
<feature type="transmembrane region" description="Helical" evidence="1">
    <location>
        <begin position="42"/>
        <end position="61"/>
    </location>
</feature>
<dbReference type="Proteomes" id="UP000182089">
    <property type="component" value="Unassembled WGS sequence"/>
</dbReference>
<accession>A0ABY1A8U0</accession>
<organism evidence="2 3">
    <name type="scientific">Ligilactobacillus ruminis</name>
    <dbReference type="NCBI Taxonomy" id="1623"/>
    <lineage>
        <taxon>Bacteria</taxon>
        <taxon>Bacillati</taxon>
        <taxon>Bacillota</taxon>
        <taxon>Bacilli</taxon>
        <taxon>Lactobacillales</taxon>
        <taxon>Lactobacillaceae</taxon>
        <taxon>Ligilactobacillus</taxon>
    </lineage>
</organism>
<proteinExistence type="predicted"/>
<feature type="transmembrane region" description="Helical" evidence="1">
    <location>
        <begin position="124"/>
        <end position="144"/>
    </location>
</feature>
<keyword evidence="1" id="KW-0812">Transmembrane</keyword>
<keyword evidence="1" id="KW-1133">Transmembrane helix</keyword>
<name>A0ABY1A8U0_9LACO</name>
<feature type="transmembrane region" description="Helical" evidence="1">
    <location>
        <begin position="440"/>
        <end position="458"/>
    </location>
</feature>
<feature type="transmembrane region" description="Helical" evidence="1">
    <location>
        <begin position="267"/>
        <end position="284"/>
    </location>
</feature>
<protein>
    <submittedName>
        <fullName evidence="2">Conserved hypothetical integral membrane protein</fullName>
    </submittedName>
</protein>
<feature type="transmembrane region" description="Helical" evidence="1">
    <location>
        <begin position="12"/>
        <end position="30"/>
    </location>
</feature>
<dbReference type="EMBL" id="FOCC01000001">
    <property type="protein sequence ID" value="SEM30710.1"/>
    <property type="molecule type" value="Genomic_DNA"/>
</dbReference>
<feature type="transmembrane region" description="Helical" evidence="1">
    <location>
        <begin position="172"/>
        <end position="192"/>
    </location>
</feature>
<gene>
    <name evidence="2" type="ORF">SAMN05216431_10129</name>
</gene>
<evidence type="ECO:0000313" key="2">
    <source>
        <dbReference type="EMBL" id="SEM30710.1"/>
    </source>
</evidence>
<reference evidence="2 3" key="1">
    <citation type="submission" date="2016-10" db="EMBL/GenBank/DDBJ databases">
        <authorList>
            <person name="Varghese N."/>
            <person name="Submissions S."/>
        </authorList>
    </citation>
    <scope>NUCLEOTIDE SEQUENCE [LARGE SCALE GENOMIC DNA]</scope>
    <source>
        <strain evidence="2 3">WC1T17</strain>
    </source>
</reference>
<comment type="caution">
    <text evidence="2">The sequence shown here is derived from an EMBL/GenBank/DDBJ whole genome shotgun (WGS) entry which is preliminary data.</text>
</comment>